<dbReference type="AlphaFoldDB" id="A0A444VXC7"/>
<protein>
    <submittedName>
        <fullName evidence="2">Uncharacterized protein</fullName>
    </submittedName>
</protein>
<feature type="transmembrane region" description="Helical" evidence="1">
    <location>
        <begin position="564"/>
        <end position="582"/>
    </location>
</feature>
<evidence type="ECO:0000313" key="2">
    <source>
        <dbReference type="EMBL" id="RYJ38235.1"/>
    </source>
</evidence>
<evidence type="ECO:0000313" key="3">
    <source>
        <dbReference type="Proteomes" id="UP000290433"/>
    </source>
</evidence>
<comment type="caution">
    <text evidence="2">The sequence shown here is derived from an EMBL/GenBank/DDBJ whole genome shotgun (WGS) entry which is preliminary data.</text>
</comment>
<gene>
    <name evidence="2" type="ORF">NU08_2850</name>
</gene>
<reference evidence="2 3" key="1">
    <citation type="submission" date="2014-12" db="EMBL/GenBank/DDBJ databases">
        <title>Genome sequence of Flavobacterium anhuiense RCM74.</title>
        <authorList>
            <person name="Kim J.F."/>
            <person name="Song J.Y."/>
            <person name="Kwak M.-J."/>
            <person name="Lee S.-W."/>
        </authorList>
    </citation>
    <scope>NUCLEOTIDE SEQUENCE [LARGE SCALE GENOMIC DNA]</scope>
    <source>
        <strain evidence="2 3">RCM74</strain>
    </source>
</reference>
<keyword evidence="1" id="KW-1133">Transmembrane helix</keyword>
<evidence type="ECO:0000256" key="1">
    <source>
        <dbReference type="SAM" id="Phobius"/>
    </source>
</evidence>
<dbReference type="EMBL" id="JUIV01000010">
    <property type="protein sequence ID" value="RYJ38235.1"/>
    <property type="molecule type" value="Genomic_DNA"/>
</dbReference>
<dbReference type="Proteomes" id="UP000290433">
    <property type="component" value="Unassembled WGS sequence"/>
</dbReference>
<accession>A0A444VXC7</accession>
<keyword evidence="1" id="KW-0812">Transmembrane</keyword>
<sequence length="633" mass="73663">MMDDNKSKNYNSILVSVISEILFENDNVEMDREKCYSYLVNDLKIKVQKDIFIRIIEKSSYFIHIPNSTYVGIKLTDQKYAEINDNVTKHSINKHINDFIDKKRLPIVLRTSIESLLFHAIYENINSFAIQSIDSIIPLNAKEKFRVDEINAFNDFLNDSSLEKNIVLFNTFLKAVEFAILTSGKGVSEFTQSIFAGKEYFLDTNIIFRLLGIGGIERQATLTNLIKQCNHQGIKFFYTGETYQEFKRKVDASTLEIKRATESRSIVLLEEMIKDKIEFNHDFITHYTQYKIDKKVRTPDQYTTTIMADFRTLCAEQNITLKSFEKELKKKNIENLQEELFSNKKTLNHYSKYTKTAAKVDAINILSVNFIRGQNNYNYSDIKSFYLSTDRTLNKILAKKAEDKIAETILPSQLFILHNSLSETEDEKDYEAFTKFLKRRTTEFKYTGRQVLTYIEDIRTHTTEPQNIKEILKAYSDRKYETSLDIDTEPEYIPIKEFAETYADNKFREAEIGDVKYKKALEKAQADFPIFLKSTKRIMKIIDVTITILLIPASVIFLKQLVDNIIVIFAGTLFIEGIKFLLTSRFDLYAGLSNGIFMIKVKKANFHKTFKEIDSTYINDATEYISKGIKIWS</sequence>
<keyword evidence="1" id="KW-0472">Membrane</keyword>
<feature type="transmembrane region" description="Helical" evidence="1">
    <location>
        <begin position="541"/>
        <end position="558"/>
    </location>
</feature>
<proteinExistence type="predicted"/>
<organism evidence="2 3">
    <name type="scientific">Flavobacterium anhuiense</name>
    <dbReference type="NCBI Taxonomy" id="459526"/>
    <lineage>
        <taxon>Bacteria</taxon>
        <taxon>Pseudomonadati</taxon>
        <taxon>Bacteroidota</taxon>
        <taxon>Flavobacteriia</taxon>
        <taxon>Flavobacteriales</taxon>
        <taxon>Flavobacteriaceae</taxon>
        <taxon>Flavobacterium</taxon>
    </lineage>
</organism>
<name>A0A444VXC7_9FLAO</name>